<organism evidence="12 13">
    <name type="scientific">Sphaceloma murrayae</name>
    <dbReference type="NCBI Taxonomy" id="2082308"/>
    <lineage>
        <taxon>Eukaryota</taxon>
        <taxon>Fungi</taxon>
        <taxon>Dikarya</taxon>
        <taxon>Ascomycota</taxon>
        <taxon>Pezizomycotina</taxon>
        <taxon>Dothideomycetes</taxon>
        <taxon>Dothideomycetidae</taxon>
        <taxon>Myriangiales</taxon>
        <taxon>Elsinoaceae</taxon>
        <taxon>Sphaceloma</taxon>
    </lineage>
</organism>
<evidence type="ECO:0008006" key="14">
    <source>
        <dbReference type="Google" id="ProtNLM"/>
    </source>
</evidence>
<dbReference type="Gene3D" id="1.50.40.10">
    <property type="entry name" value="Mitochondrial carrier domain"/>
    <property type="match status" value="1"/>
</dbReference>
<evidence type="ECO:0000256" key="11">
    <source>
        <dbReference type="RuleBase" id="RU000488"/>
    </source>
</evidence>
<dbReference type="GO" id="GO:0022857">
    <property type="term" value="F:transmembrane transporter activity"/>
    <property type="evidence" value="ECO:0007669"/>
    <property type="project" value="TreeGrafter"/>
</dbReference>
<dbReference type="PROSITE" id="PS50920">
    <property type="entry name" value="SOLCAR"/>
    <property type="match status" value="3"/>
</dbReference>
<accession>A0A2K1QGR3</accession>
<dbReference type="InterPro" id="IPR023395">
    <property type="entry name" value="MCP_dom_sf"/>
</dbReference>
<dbReference type="AlphaFoldDB" id="A0A2K1QGR3"/>
<dbReference type="SUPFAM" id="SSF103506">
    <property type="entry name" value="Mitochondrial carrier"/>
    <property type="match status" value="1"/>
</dbReference>
<dbReference type="STRING" id="2082308.A0A2K1QGR3"/>
<dbReference type="OrthoDB" id="2382881at2759"/>
<dbReference type="InterPro" id="IPR018108">
    <property type="entry name" value="MCP_transmembrane"/>
</dbReference>
<protein>
    <recommendedName>
        <fullName evidence="14">Mitochondrial carrier</fullName>
    </recommendedName>
</protein>
<evidence type="ECO:0000256" key="3">
    <source>
        <dbReference type="ARBA" id="ARBA00022448"/>
    </source>
</evidence>
<evidence type="ECO:0000256" key="9">
    <source>
        <dbReference type="ARBA" id="ARBA00023136"/>
    </source>
</evidence>
<keyword evidence="3 11" id="KW-0813">Transport</keyword>
<keyword evidence="13" id="KW-1185">Reference proteome</keyword>
<gene>
    <name evidence="12" type="ORF">CAC42_6595</name>
</gene>
<evidence type="ECO:0000256" key="1">
    <source>
        <dbReference type="ARBA" id="ARBA00004225"/>
    </source>
</evidence>
<evidence type="ECO:0000256" key="7">
    <source>
        <dbReference type="ARBA" id="ARBA00022989"/>
    </source>
</evidence>
<keyword evidence="4 10" id="KW-0812">Transmembrane</keyword>
<feature type="repeat" description="Solcar" evidence="10">
    <location>
        <begin position="32"/>
        <end position="113"/>
    </location>
</feature>
<comment type="subcellular location">
    <subcellularLocation>
        <location evidence="1">Mitochondrion membrane</location>
        <topology evidence="1">Multi-pass membrane protein</topology>
    </subcellularLocation>
</comment>
<dbReference type="PANTHER" id="PTHR45624">
    <property type="entry name" value="MITOCHONDRIAL BASIC AMINO ACIDS TRANSPORTER-RELATED"/>
    <property type="match status" value="1"/>
</dbReference>
<evidence type="ECO:0000256" key="6">
    <source>
        <dbReference type="ARBA" id="ARBA00022792"/>
    </source>
</evidence>
<evidence type="ECO:0000313" key="12">
    <source>
        <dbReference type="EMBL" id="PNS14082.1"/>
    </source>
</evidence>
<dbReference type="InterPro" id="IPR050567">
    <property type="entry name" value="Mitochondrial_Carrier"/>
</dbReference>
<evidence type="ECO:0000256" key="5">
    <source>
        <dbReference type="ARBA" id="ARBA00022737"/>
    </source>
</evidence>
<keyword evidence="6" id="KW-0999">Mitochondrion inner membrane</keyword>
<proteinExistence type="inferred from homology"/>
<dbReference type="Proteomes" id="UP000243797">
    <property type="component" value="Unassembled WGS sequence"/>
</dbReference>
<sequence length="331" mass="36155">MAANGKDREPSAGATSSPGISAWLTEDMRKFMKEYRTPISSSSASVLSTAIAFPLDFAKSRMQSYDTKFVPTITEAYKAEGIRGFWRGVLPPLVSVTAVRTASFSIYQKAKYKYAGYFEQITGESPLDIANAPGRYPTLSTMLCFGAAGATAGSIVTVLACPFELTKLNAQLAGKMAKEQGKKEINSGSWPLAKQLIKDRGYRGLYSGYRLHLVRDTIGTCIYFTTYETAKQIFGNARGASPTSPFAVMAGGGLCGIVSWMCTYPIDVAKTVYQKELLSTPHGKVKRPEIKIFQKGSYRGLGVSVARSCLINMIFFSMFEVIKKRINTLTV</sequence>
<evidence type="ECO:0000256" key="4">
    <source>
        <dbReference type="ARBA" id="ARBA00022692"/>
    </source>
</evidence>
<keyword evidence="8" id="KW-0496">Mitochondrion</keyword>
<comment type="similarity">
    <text evidence="2 11">Belongs to the mitochondrial carrier (TC 2.A.29) family.</text>
</comment>
<dbReference type="GO" id="GO:0031966">
    <property type="term" value="C:mitochondrial membrane"/>
    <property type="evidence" value="ECO:0007669"/>
    <property type="project" value="UniProtKB-SubCell"/>
</dbReference>
<comment type="caution">
    <text evidence="12">The sequence shown here is derived from an EMBL/GenBank/DDBJ whole genome shotgun (WGS) entry which is preliminary data.</text>
</comment>
<feature type="repeat" description="Solcar" evidence="10">
    <location>
        <begin position="243"/>
        <end position="325"/>
    </location>
</feature>
<evidence type="ECO:0000256" key="10">
    <source>
        <dbReference type="PROSITE-ProRule" id="PRU00282"/>
    </source>
</evidence>
<evidence type="ECO:0000256" key="2">
    <source>
        <dbReference type="ARBA" id="ARBA00006375"/>
    </source>
</evidence>
<name>A0A2K1QGR3_9PEZI</name>
<keyword evidence="9 10" id="KW-0472">Membrane</keyword>
<reference evidence="12 13" key="1">
    <citation type="submission" date="2017-06" db="EMBL/GenBank/DDBJ databases">
        <title>Draft genome sequence of a variant of Elsinoe murrayae.</title>
        <authorList>
            <person name="Cheng Q."/>
        </authorList>
    </citation>
    <scope>NUCLEOTIDE SEQUENCE [LARGE SCALE GENOMIC DNA]</scope>
    <source>
        <strain evidence="12 13">CQ-2017a</strain>
    </source>
</reference>
<evidence type="ECO:0000313" key="13">
    <source>
        <dbReference type="Proteomes" id="UP000243797"/>
    </source>
</evidence>
<keyword evidence="7" id="KW-1133">Transmembrane helix</keyword>
<dbReference type="Pfam" id="PF00153">
    <property type="entry name" value="Mito_carr"/>
    <property type="match status" value="3"/>
</dbReference>
<evidence type="ECO:0000256" key="8">
    <source>
        <dbReference type="ARBA" id="ARBA00023128"/>
    </source>
</evidence>
<dbReference type="EMBL" id="NKHZ01000088">
    <property type="protein sequence ID" value="PNS14082.1"/>
    <property type="molecule type" value="Genomic_DNA"/>
</dbReference>
<feature type="repeat" description="Solcar" evidence="10">
    <location>
        <begin position="140"/>
        <end position="233"/>
    </location>
</feature>
<keyword evidence="5" id="KW-0677">Repeat</keyword>
<dbReference type="PANTHER" id="PTHR45624:SF9">
    <property type="entry name" value="CARRIER PROTEIN, PUTATIVE (AFU_ORTHOLOGUE AFUA_4G06390)-RELATED"/>
    <property type="match status" value="1"/>
</dbReference>
<dbReference type="InParanoid" id="A0A2K1QGR3"/>